<keyword evidence="4 5" id="KW-0046">Antibiotic resistance</keyword>
<evidence type="ECO:0000259" key="6">
    <source>
        <dbReference type="Pfam" id="PF00144"/>
    </source>
</evidence>
<evidence type="ECO:0000256" key="3">
    <source>
        <dbReference type="ARBA" id="ARBA00022801"/>
    </source>
</evidence>
<dbReference type="InterPro" id="IPR001586">
    <property type="entry name" value="Beta-lactam_class-C_AS"/>
</dbReference>
<feature type="domain" description="Beta-lactamase-related" evidence="6">
    <location>
        <begin position="27"/>
        <end position="349"/>
    </location>
</feature>
<dbReference type="EMBL" id="PDJK01000001">
    <property type="protein sequence ID" value="PFG57549.1"/>
    <property type="molecule type" value="Genomic_DNA"/>
</dbReference>
<dbReference type="EC" id="3.5.2.6" evidence="5"/>
<dbReference type="GO" id="GO:0030288">
    <property type="term" value="C:outer membrane-bounded periplasmic space"/>
    <property type="evidence" value="ECO:0007669"/>
    <property type="project" value="InterPro"/>
</dbReference>
<sequence>MTIDTLVADIERQIGEYLTDCPEATFSLGLTVRGQRVLRGFRTPGAELAPVPEPDSIYEIGSISKTFSNTVLAVLEDQGRLSIDDPIGKHLPFLNLAPDVAAITLKQLATHSSGLVSTGDIHLYYQQTELRGELPPFGTYTHYLRYRKEDLYSDLETAKFAHPAGTGFLYSVMGMGTLGHICELVGGKPYEQLLRELVLEPLGLTDTFYTITLDQLQRMQVAFDAEGQPLPNWYHDVMMSQGGLRSTANDLLGFAEAQIRATTENEDTVLARAMRRTRQPYFSAHYEDGPDFPIIGSNWKGQVVQGLAWRGFTDRPASWWHSGTTLFYHSGLAIDTEARTGLVMLTTNRRTMTVISQLNELFLTWFERACLLPES</sequence>
<evidence type="ECO:0000256" key="2">
    <source>
        <dbReference type="ARBA" id="ARBA00007840"/>
    </source>
</evidence>
<dbReference type="GO" id="GO:0017001">
    <property type="term" value="P:antibiotic catabolic process"/>
    <property type="evidence" value="ECO:0007669"/>
    <property type="project" value="InterPro"/>
</dbReference>
<reference evidence="7 8" key="1">
    <citation type="submission" date="2017-10" db="EMBL/GenBank/DDBJ databases">
        <title>Sequencing the genomes of 1000 actinobacteria strains.</title>
        <authorList>
            <person name="Klenk H.-P."/>
        </authorList>
    </citation>
    <scope>NUCLEOTIDE SEQUENCE [LARGE SCALE GENOMIC DNA]</scope>
    <source>
        <strain evidence="7 8">DSM 46092</strain>
    </source>
</reference>
<organism evidence="7 8">
    <name type="scientific">Amycolatopsis sulphurea</name>
    <dbReference type="NCBI Taxonomy" id="76022"/>
    <lineage>
        <taxon>Bacteria</taxon>
        <taxon>Bacillati</taxon>
        <taxon>Actinomycetota</taxon>
        <taxon>Actinomycetes</taxon>
        <taxon>Pseudonocardiales</taxon>
        <taxon>Pseudonocardiaceae</taxon>
        <taxon>Amycolatopsis</taxon>
    </lineage>
</organism>
<dbReference type="SUPFAM" id="SSF56601">
    <property type="entry name" value="beta-lactamase/transpeptidase-like"/>
    <property type="match status" value="1"/>
</dbReference>
<evidence type="ECO:0000256" key="4">
    <source>
        <dbReference type="ARBA" id="ARBA00023251"/>
    </source>
</evidence>
<dbReference type="PANTHER" id="PTHR46825:SF8">
    <property type="entry name" value="BETA-LACTAMASE-RELATED"/>
    <property type="match status" value="1"/>
</dbReference>
<dbReference type="GO" id="GO:0046677">
    <property type="term" value="P:response to antibiotic"/>
    <property type="evidence" value="ECO:0007669"/>
    <property type="project" value="UniProtKB-UniRule"/>
</dbReference>
<dbReference type="Pfam" id="PF00144">
    <property type="entry name" value="Beta-lactamase"/>
    <property type="match status" value="1"/>
</dbReference>
<dbReference type="Proteomes" id="UP000243542">
    <property type="component" value="Unassembled WGS sequence"/>
</dbReference>
<dbReference type="RefSeq" id="WP_098510109.1">
    <property type="nucleotide sequence ID" value="NZ_JBIAKZ010000006.1"/>
</dbReference>
<dbReference type="Gene3D" id="3.40.710.10">
    <property type="entry name" value="DD-peptidase/beta-lactamase superfamily"/>
    <property type="match status" value="1"/>
</dbReference>
<dbReference type="GO" id="GO:0008800">
    <property type="term" value="F:beta-lactamase activity"/>
    <property type="evidence" value="ECO:0007669"/>
    <property type="project" value="UniProtKB-UniRule"/>
</dbReference>
<dbReference type="PANTHER" id="PTHR46825">
    <property type="entry name" value="D-ALANYL-D-ALANINE-CARBOXYPEPTIDASE/ENDOPEPTIDASE AMPH"/>
    <property type="match status" value="1"/>
</dbReference>
<name>A0A2A9G4I7_9PSEU</name>
<protein>
    <recommendedName>
        <fullName evidence="5">Beta-lactamase</fullName>
        <ecNumber evidence="5">3.5.2.6</ecNumber>
    </recommendedName>
</protein>
<dbReference type="InterPro" id="IPR001466">
    <property type="entry name" value="Beta-lactam-related"/>
</dbReference>
<keyword evidence="8" id="KW-1185">Reference proteome</keyword>
<comment type="similarity">
    <text evidence="2 5">Belongs to the class-C beta-lactamase family.</text>
</comment>
<dbReference type="AlphaFoldDB" id="A0A2A9G4I7"/>
<keyword evidence="3 5" id="KW-0378">Hydrolase</keyword>
<proteinExistence type="inferred from homology"/>
<evidence type="ECO:0000313" key="8">
    <source>
        <dbReference type="Proteomes" id="UP000243542"/>
    </source>
</evidence>
<evidence type="ECO:0000256" key="5">
    <source>
        <dbReference type="RuleBase" id="RU361140"/>
    </source>
</evidence>
<comment type="catalytic activity">
    <reaction evidence="1 5">
        <text>a beta-lactam + H2O = a substituted beta-amino acid</text>
        <dbReference type="Rhea" id="RHEA:20401"/>
        <dbReference type="ChEBI" id="CHEBI:15377"/>
        <dbReference type="ChEBI" id="CHEBI:35627"/>
        <dbReference type="ChEBI" id="CHEBI:140347"/>
        <dbReference type="EC" id="3.5.2.6"/>
    </reaction>
</comment>
<evidence type="ECO:0000256" key="1">
    <source>
        <dbReference type="ARBA" id="ARBA00001526"/>
    </source>
</evidence>
<comment type="caution">
    <text evidence="7">The sequence shown here is derived from an EMBL/GenBank/DDBJ whole genome shotgun (WGS) entry which is preliminary data.</text>
</comment>
<evidence type="ECO:0000313" key="7">
    <source>
        <dbReference type="EMBL" id="PFG57549.1"/>
    </source>
</evidence>
<gene>
    <name evidence="7" type="ORF">ATK36_1141</name>
</gene>
<dbReference type="PROSITE" id="PS00336">
    <property type="entry name" value="BETA_LACTAMASE_C"/>
    <property type="match status" value="1"/>
</dbReference>
<dbReference type="InterPro" id="IPR012338">
    <property type="entry name" value="Beta-lactam/transpept-like"/>
</dbReference>
<accession>A0A2A9G4I7</accession>
<dbReference type="InterPro" id="IPR050491">
    <property type="entry name" value="AmpC-like"/>
</dbReference>